<dbReference type="OrthoDB" id="195620at2"/>
<feature type="chain" id="PRO_5004797659" description="DUF3016 domain-containing protein" evidence="1">
    <location>
        <begin position="23"/>
        <end position="163"/>
    </location>
</feature>
<dbReference type="PATRIC" id="fig|1349767.4.peg.1387"/>
<dbReference type="KEGG" id="jag:GJA_4760"/>
<evidence type="ECO:0000256" key="1">
    <source>
        <dbReference type="SAM" id="SignalP"/>
    </source>
</evidence>
<reference evidence="2 3" key="1">
    <citation type="journal article" date="2015" name="Genome Announc.">
        <title>Genome Sequence of Mushroom Soft-Rot Pathogen Janthinobacterium agaricidamnosum.</title>
        <authorList>
            <person name="Graupner K."/>
            <person name="Lackner G."/>
            <person name="Hertweck C."/>
        </authorList>
    </citation>
    <scope>NUCLEOTIDE SEQUENCE [LARGE SCALE GENOMIC DNA]</scope>
    <source>
        <strain evidence="3">NBRC 102515 / DSM 9628</strain>
    </source>
</reference>
<proteinExistence type="predicted"/>
<evidence type="ECO:0000313" key="3">
    <source>
        <dbReference type="Proteomes" id="UP000027604"/>
    </source>
</evidence>
<dbReference type="InterPro" id="IPR021557">
    <property type="entry name" value="DUF3016"/>
</dbReference>
<keyword evidence="1" id="KW-0732">Signal</keyword>
<keyword evidence="3" id="KW-1185">Reference proteome</keyword>
<gene>
    <name evidence="2" type="ORF">GJA_4760</name>
</gene>
<organism evidence="2 3">
    <name type="scientific">Janthinobacterium agaricidamnosum NBRC 102515 = DSM 9628</name>
    <dbReference type="NCBI Taxonomy" id="1349767"/>
    <lineage>
        <taxon>Bacteria</taxon>
        <taxon>Pseudomonadati</taxon>
        <taxon>Pseudomonadota</taxon>
        <taxon>Betaproteobacteria</taxon>
        <taxon>Burkholderiales</taxon>
        <taxon>Oxalobacteraceae</taxon>
        <taxon>Janthinobacterium</taxon>
    </lineage>
</organism>
<dbReference type="Pfam" id="PF11454">
    <property type="entry name" value="DUF3016"/>
    <property type="match status" value="1"/>
</dbReference>
<dbReference type="AlphaFoldDB" id="W0V957"/>
<dbReference type="EMBL" id="HG322949">
    <property type="protein sequence ID" value="CDG85364.1"/>
    <property type="molecule type" value="Genomic_DNA"/>
</dbReference>
<dbReference type="STRING" id="1349767.GJA_4760"/>
<dbReference type="eggNOG" id="ENOG50331S4">
    <property type="taxonomic scope" value="Bacteria"/>
</dbReference>
<accession>W0V957</accession>
<evidence type="ECO:0008006" key="4">
    <source>
        <dbReference type="Google" id="ProtNLM"/>
    </source>
</evidence>
<dbReference type="HOGENOM" id="CLU_100616_1_0_4"/>
<name>W0V957_9BURK</name>
<feature type="signal peptide" evidence="1">
    <location>
        <begin position="1"/>
        <end position="22"/>
    </location>
</feature>
<dbReference type="Proteomes" id="UP000027604">
    <property type="component" value="Chromosome I"/>
</dbReference>
<evidence type="ECO:0000313" key="2">
    <source>
        <dbReference type="EMBL" id="CDG85364.1"/>
    </source>
</evidence>
<sequence length="163" mass="18274">MKPFSKTLLVSLSLLASSAAWAGVTVDFVKPEQFSDMPFNQSEKEAVLDKVGKHLELLGKNLPAGQNLKVEVLDIDLAGRLQPSRRALDDIRIMNGGADWPRMHVTYELEADGKVISSGDAQLSDLSYLNRINRYPSGESLRYEKQMLDDWFNKTFKPQTSSK</sequence>
<protein>
    <recommendedName>
        <fullName evidence="4">DUF3016 domain-containing protein</fullName>
    </recommendedName>
</protein>
<dbReference type="RefSeq" id="WP_038496659.1">
    <property type="nucleotide sequence ID" value="NZ_BCTH01000065.1"/>
</dbReference>